<evidence type="ECO:0000313" key="2">
    <source>
        <dbReference type="EMBL" id="MBO8429622.1"/>
    </source>
</evidence>
<feature type="transmembrane region" description="Helical" evidence="1">
    <location>
        <begin position="60"/>
        <end position="80"/>
    </location>
</feature>
<dbReference type="InterPro" id="IPR021448">
    <property type="entry name" value="DUF3098"/>
</dbReference>
<keyword evidence="1" id="KW-0812">Transmembrane</keyword>
<organism evidence="2 3">
    <name type="scientific">Candidatus Egerieousia excrementavium</name>
    <dbReference type="NCBI Taxonomy" id="2840778"/>
    <lineage>
        <taxon>Bacteria</taxon>
        <taxon>Pseudomonadati</taxon>
        <taxon>Bacteroidota</taxon>
        <taxon>Bacteroidia</taxon>
        <taxon>Bacteroidales</taxon>
        <taxon>Candidatus Egerieousia</taxon>
    </lineage>
</organism>
<protein>
    <submittedName>
        <fullName evidence="2">DUF3098 domain-containing protein</fullName>
    </submittedName>
</protein>
<proteinExistence type="predicted"/>
<feature type="transmembrane region" description="Helical" evidence="1">
    <location>
        <begin position="21"/>
        <end position="40"/>
    </location>
</feature>
<keyword evidence="1" id="KW-0472">Membrane</keyword>
<keyword evidence="1" id="KW-1133">Transmembrane helix</keyword>
<comment type="caution">
    <text evidence="2">The sequence shown here is derived from an EMBL/GenBank/DDBJ whole genome shotgun (WGS) entry which is preliminary data.</text>
</comment>
<gene>
    <name evidence="2" type="ORF">IAC68_06810</name>
</gene>
<accession>A0A9D9GZ59</accession>
<dbReference type="Proteomes" id="UP000823635">
    <property type="component" value="Unassembled WGS sequence"/>
</dbReference>
<evidence type="ECO:0000256" key="1">
    <source>
        <dbReference type="SAM" id="Phobius"/>
    </source>
</evidence>
<reference evidence="2" key="2">
    <citation type="journal article" date="2021" name="PeerJ">
        <title>Extensive microbial diversity within the chicken gut microbiome revealed by metagenomics and culture.</title>
        <authorList>
            <person name="Gilroy R."/>
            <person name="Ravi A."/>
            <person name="Getino M."/>
            <person name="Pursley I."/>
            <person name="Horton D.L."/>
            <person name="Alikhan N.F."/>
            <person name="Baker D."/>
            <person name="Gharbi K."/>
            <person name="Hall N."/>
            <person name="Watson M."/>
            <person name="Adriaenssens E.M."/>
            <person name="Foster-Nyarko E."/>
            <person name="Jarju S."/>
            <person name="Secka A."/>
            <person name="Antonio M."/>
            <person name="Oren A."/>
            <person name="Chaudhuri R.R."/>
            <person name="La Ragione R."/>
            <person name="Hildebrand F."/>
            <person name="Pallen M.J."/>
        </authorList>
    </citation>
    <scope>NUCLEOTIDE SEQUENCE</scope>
    <source>
        <strain evidence="2">15467</strain>
    </source>
</reference>
<dbReference type="Pfam" id="PF11297">
    <property type="entry name" value="DUF3098"/>
    <property type="match status" value="1"/>
</dbReference>
<name>A0A9D9GZ59_9BACT</name>
<evidence type="ECO:0000313" key="3">
    <source>
        <dbReference type="Proteomes" id="UP000823635"/>
    </source>
</evidence>
<reference evidence="2" key="1">
    <citation type="submission" date="2020-10" db="EMBL/GenBank/DDBJ databases">
        <authorList>
            <person name="Gilroy R."/>
        </authorList>
    </citation>
    <scope>NUCLEOTIDE SEQUENCE</scope>
    <source>
        <strain evidence="2">15467</strain>
    </source>
</reference>
<dbReference type="EMBL" id="JADINB010000143">
    <property type="protein sequence ID" value="MBO8429622.1"/>
    <property type="molecule type" value="Genomic_DNA"/>
</dbReference>
<sequence>MAEIKNKEEMASKPFAIPVRNVTYIIAGLGVMILGYLLMIGGGPDSPDVFNPEMFSFRRIVLAPVVILIGIAIEVVAIMYRGKSKK</sequence>
<dbReference type="AlphaFoldDB" id="A0A9D9GZ59"/>